<reference evidence="2 3" key="1">
    <citation type="submission" date="2020-01" db="EMBL/GenBank/DDBJ databases">
        <authorList>
            <person name="Chen J."/>
            <person name="Zhu S."/>
            <person name="Yang J."/>
        </authorList>
    </citation>
    <scope>NUCLEOTIDE SEQUENCE [LARGE SCALE GENOMIC DNA]</scope>
    <source>
        <strain evidence="2 3">345S023</strain>
    </source>
</reference>
<dbReference type="InterPro" id="IPR018759">
    <property type="entry name" value="BBP2_2"/>
</dbReference>
<sequence length="403" mass="45624">MFIRKKIYLAVSATFVMFSASAQQEAGRIEYGSFDIIPTFNTSLSYLDNITRTTDEDAKINSWRAVFAPKVVLATQVNNNPVEIGYRIARGEFLTSTDDDYTDHFITASGDFELNSRHRLDASALYEDGHEARGTGLSIGTGENLSSPDTYKSSLIDVNYSYGSLTSDGMLTFSVSRNTLDYDREEESYLIRDRFINKFGGEFSYRVAPSTFLVFDVAKSYVRYDYQPADDASRDSDGIRILVGARWESTAATTGFAKVGYQEKDFESQDRDNFYGTDWEVGVDWRPLEYTTFRLSTSADTRETNGEGNFIRSRNYSASWNHDWYDYLSTSAGVTFQDNTYTLSGQDVAERNDDFTILSLSADYSARRWLNISVFYEYTDLASNRDTLGYDTNTVGVAFEVTL</sequence>
<dbReference type="SUPFAM" id="SSF56935">
    <property type="entry name" value="Porins"/>
    <property type="match status" value="1"/>
</dbReference>
<dbReference type="RefSeq" id="WP_163083547.1">
    <property type="nucleotide sequence ID" value="NZ_JAAAWN010000002.1"/>
</dbReference>
<keyword evidence="3" id="KW-1185">Reference proteome</keyword>
<evidence type="ECO:0000313" key="3">
    <source>
        <dbReference type="Proteomes" id="UP000470213"/>
    </source>
</evidence>
<name>A0A7X5LIG0_9ALTE</name>
<proteinExistence type="predicted"/>
<gene>
    <name evidence="2" type="ORF">GTH32_01885</name>
</gene>
<dbReference type="AlphaFoldDB" id="A0A7X5LIG0"/>
<accession>A0A7X5LIG0</accession>
<keyword evidence="1" id="KW-0732">Signal</keyword>
<feature type="chain" id="PRO_5031498462" evidence="1">
    <location>
        <begin position="23"/>
        <end position="403"/>
    </location>
</feature>
<dbReference type="EMBL" id="JAAAWN010000002">
    <property type="protein sequence ID" value="NDV89946.1"/>
    <property type="molecule type" value="Genomic_DNA"/>
</dbReference>
<dbReference type="Pfam" id="PF10082">
    <property type="entry name" value="BBP2_2"/>
    <property type="match status" value="1"/>
</dbReference>
<comment type="caution">
    <text evidence="2">The sequence shown here is derived from an EMBL/GenBank/DDBJ whole genome shotgun (WGS) entry which is preliminary data.</text>
</comment>
<organism evidence="2 3">
    <name type="scientific">Alteromonas profundi</name>
    <dbReference type="NCBI Taxonomy" id="2696062"/>
    <lineage>
        <taxon>Bacteria</taxon>
        <taxon>Pseudomonadati</taxon>
        <taxon>Pseudomonadota</taxon>
        <taxon>Gammaproteobacteria</taxon>
        <taxon>Alteromonadales</taxon>
        <taxon>Alteromonadaceae</taxon>
        <taxon>Alteromonas/Salinimonas group</taxon>
        <taxon>Alteromonas</taxon>
    </lineage>
</organism>
<protein>
    <submittedName>
        <fullName evidence="2">Outer membrane beta-barrel protein</fullName>
    </submittedName>
</protein>
<feature type="signal peptide" evidence="1">
    <location>
        <begin position="1"/>
        <end position="22"/>
    </location>
</feature>
<evidence type="ECO:0000313" key="2">
    <source>
        <dbReference type="EMBL" id="NDV89946.1"/>
    </source>
</evidence>
<dbReference type="Proteomes" id="UP000470213">
    <property type="component" value="Unassembled WGS sequence"/>
</dbReference>
<evidence type="ECO:0000256" key="1">
    <source>
        <dbReference type="SAM" id="SignalP"/>
    </source>
</evidence>